<gene>
    <name evidence="1" type="ORF">H6A31_12250</name>
</gene>
<reference evidence="1 2" key="1">
    <citation type="journal article" date="2021" name="Sci. Rep.">
        <title>The distribution of antibiotic resistance genes in chicken gut microbiota commensals.</title>
        <authorList>
            <person name="Juricova H."/>
            <person name="Matiasovicova J."/>
            <person name="Kubasova T."/>
            <person name="Cejkova D."/>
            <person name="Rychlik I."/>
        </authorList>
    </citation>
    <scope>NUCLEOTIDE SEQUENCE [LARGE SCALE GENOMIC DNA]</scope>
    <source>
        <strain evidence="1 2">An801</strain>
    </source>
</reference>
<dbReference type="Proteomes" id="UP000703295">
    <property type="component" value="Unassembled WGS sequence"/>
</dbReference>
<dbReference type="RefSeq" id="WP_204476611.1">
    <property type="nucleotide sequence ID" value="NZ_JACJJW010000040.1"/>
</dbReference>
<comment type="caution">
    <text evidence="1">The sequence shown here is derived from an EMBL/GenBank/DDBJ whole genome shotgun (WGS) entry which is preliminary data.</text>
</comment>
<organism evidence="1 2">
    <name type="scientific">Bacteroides mediterraneensis</name>
    <dbReference type="NCBI Taxonomy" id="1841856"/>
    <lineage>
        <taxon>Bacteria</taxon>
        <taxon>Pseudomonadati</taxon>
        <taxon>Bacteroidota</taxon>
        <taxon>Bacteroidia</taxon>
        <taxon>Bacteroidales</taxon>
        <taxon>Bacteroidaceae</taxon>
        <taxon>Bacteroides</taxon>
    </lineage>
</organism>
<dbReference type="EMBL" id="JACJJW010000040">
    <property type="protein sequence ID" value="MBM6759438.1"/>
    <property type="molecule type" value="Genomic_DNA"/>
</dbReference>
<keyword evidence="2" id="KW-1185">Reference proteome</keyword>
<name>A0ABS2EXY9_9BACE</name>
<sequence>MEIEKIYPPYIYSVKYDGEDINEFERLFEDWRNLDEVIDFLKKYENYLKSQVWSAVSEPEAAAFQVLEEADNLEILFRKLYFNAKEESKPDFDSYFKYLDGKYKFEYEYVPMKSYGTECPSLIRLYAIKMGNNRYIIVGGGIKLCKKIQDSPYLKDHIFPNIDKVRAWLKNNGIYEEDEFIN</sequence>
<protein>
    <submittedName>
        <fullName evidence="1">Uncharacterized protein</fullName>
    </submittedName>
</protein>
<accession>A0ABS2EXY9</accession>
<evidence type="ECO:0000313" key="1">
    <source>
        <dbReference type="EMBL" id="MBM6759438.1"/>
    </source>
</evidence>
<proteinExistence type="predicted"/>
<evidence type="ECO:0000313" key="2">
    <source>
        <dbReference type="Proteomes" id="UP000703295"/>
    </source>
</evidence>